<dbReference type="PANTHER" id="PTHR31213:SF55">
    <property type="entry name" value="STRESS-INDUCED PROTEIN SAM22"/>
    <property type="match status" value="1"/>
</dbReference>
<dbReference type="Proteomes" id="UP000298416">
    <property type="component" value="Unassembled WGS sequence"/>
</dbReference>
<sequence>MKHKVEELDEENLVYKFSILEGANMGIDFESASVVKKVEAGPDGGCIFKFINTYTTKGDNESAIREGIKKGKESVAGFFQAVRKKRIMGVIVDEQVLTCSIPPARFFKAFFVDSHNLMPKILPTVFKSIEYTEGIGGPGSIRVLSFHEGNEVKTMKHKIEEIDEANLVYKFSIIEGANMGVDFESVKCVNKVEAGPDGGCVLKSTVTYNTKGDNENVIQESIKKAKEGLVGFFQAVVGHLHSNPDAYN</sequence>
<dbReference type="InterPro" id="IPR000916">
    <property type="entry name" value="Bet_v_I/MLP"/>
</dbReference>
<dbReference type="InterPro" id="IPR023393">
    <property type="entry name" value="START-like_dom_sf"/>
</dbReference>
<evidence type="ECO:0000313" key="3">
    <source>
        <dbReference type="EMBL" id="KAG6431428.1"/>
    </source>
</evidence>
<dbReference type="GO" id="GO:0005634">
    <property type="term" value="C:nucleus"/>
    <property type="evidence" value="ECO:0007669"/>
    <property type="project" value="TreeGrafter"/>
</dbReference>
<dbReference type="GO" id="GO:0006952">
    <property type="term" value="P:defense response"/>
    <property type="evidence" value="ECO:0007669"/>
    <property type="project" value="InterPro"/>
</dbReference>
<dbReference type="CDD" id="cd07816">
    <property type="entry name" value="Bet_v1-like"/>
    <property type="match status" value="1"/>
</dbReference>
<evidence type="ECO:0000313" key="4">
    <source>
        <dbReference type="Proteomes" id="UP000298416"/>
    </source>
</evidence>
<dbReference type="GO" id="GO:0038023">
    <property type="term" value="F:signaling receptor activity"/>
    <property type="evidence" value="ECO:0007669"/>
    <property type="project" value="InterPro"/>
</dbReference>
<dbReference type="Pfam" id="PF00407">
    <property type="entry name" value="Bet_v_1"/>
    <property type="match status" value="2"/>
</dbReference>
<dbReference type="InterPro" id="IPR024949">
    <property type="entry name" value="Bet_v_I_allergen"/>
</dbReference>
<dbReference type="GO" id="GO:0005737">
    <property type="term" value="C:cytoplasm"/>
    <property type="evidence" value="ECO:0007669"/>
    <property type="project" value="TreeGrafter"/>
</dbReference>
<name>A0A8X9A7M0_SALSN</name>
<dbReference type="SUPFAM" id="SSF55961">
    <property type="entry name" value="Bet v1-like"/>
    <property type="match status" value="2"/>
</dbReference>
<dbReference type="AlphaFoldDB" id="A0A8X9A7M0"/>
<dbReference type="PANTHER" id="PTHR31213">
    <property type="entry name" value="OS08G0374000 PROTEIN-RELATED"/>
    <property type="match status" value="1"/>
</dbReference>
<dbReference type="GO" id="GO:0010427">
    <property type="term" value="F:abscisic acid binding"/>
    <property type="evidence" value="ECO:0007669"/>
    <property type="project" value="InterPro"/>
</dbReference>
<dbReference type="GO" id="GO:0009738">
    <property type="term" value="P:abscisic acid-activated signaling pathway"/>
    <property type="evidence" value="ECO:0007669"/>
    <property type="project" value="InterPro"/>
</dbReference>
<keyword evidence="4" id="KW-1185">Reference proteome</keyword>
<evidence type="ECO:0000256" key="1">
    <source>
        <dbReference type="ARBA" id="ARBA00009744"/>
    </source>
</evidence>
<dbReference type="EMBL" id="PNBA02000003">
    <property type="protein sequence ID" value="KAG6431428.1"/>
    <property type="molecule type" value="Genomic_DNA"/>
</dbReference>
<gene>
    <name evidence="3" type="ORF">SASPL_109507</name>
</gene>
<comment type="caution">
    <text evidence="3">The sequence shown here is derived from an EMBL/GenBank/DDBJ whole genome shotgun (WGS) entry which is preliminary data.</text>
</comment>
<feature type="domain" description="Bet v I/Major latex protein" evidence="2">
    <location>
        <begin position="101"/>
        <end position="225"/>
    </location>
</feature>
<organism evidence="3">
    <name type="scientific">Salvia splendens</name>
    <name type="common">Scarlet sage</name>
    <dbReference type="NCBI Taxonomy" id="180675"/>
    <lineage>
        <taxon>Eukaryota</taxon>
        <taxon>Viridiplantae</taxon>
        <taxon>Streptophyta</taxon>
        <taxon>Embryophyta</taxon>
        <taxon>Tracheophyta</taxon>
        <taxon>Spermatophyta</taxon>
        <taxon>Magnoliopsida</taxon>
        <taxon>eudicotyledons</taxon>
        <taxon>Gunneridae</taxon>
        <taxon>Pentapetalae</taxon>
        <taxon>asterids</taxon>
        <taxon>lamiids</taxon>
        <taxon>Lamiales</taxon>
        <taxon>Lamiaceae</taxon>
        <taxon>Nepetoideae</taxon>
        <taxon>Mentheae</taxon>
        <taxon>Salviinae</taxon>
        <taxon>Salvia</taxon>
        <taxon>Salvia subgen. Calosphace</taxon>
        <taxon>core Calosphace</taxon>
    </lineage>
</organism>
<reference evidence="3" key="2">
    <citation type="submission" date="2020-08" db="EMBL/GenBank/DDBJ databases">
        <title>Plant Genome Project.</title>
        <authorList>
            <person name="Zhang R.-G."/>
        </authorList>
    </citation>
    <scope>NUCLEOTIDE SEQUENCE</scope>
    <source>
        <strain evidence="3">Huo1</strain>
        <tissue evidence="3">Leaf</tissue>
    </source>
</reference>
<accession>A0A8X9A7M0</accession>
<dbReference type="PRINTS" id="PR00634">
    <property type="entry name" value="BETALLERGEN"/>
</dbReference>
<reference evidence="3" key="1">
    <citation type="submission" date="2018-01" db="EMBL/GenBank/DDBJ databases">
        <authorList>
            <person name="Mao J.F."/>
        </authorList>
    </citation>
    <scope>NUCLEOTIDE SEQUENCE</scope>
    <source>
        <strain evidence="3">Huo1</strain>
        <tissue evidence="3">Leaf</tissue>
    </source>
</reference>
<dbReference type="InterPro" id="IPR050279">
    <property type="entry name" value="Plant_def-hormone_signal"/>
</dbReference>
<evidence type="ECO:0000259" key="2">
    <source>
        <dbReference type="Pfam" id="PF00407"/>
    </source>
</evidence>
<protein>
    <recommendedName>
        <fullName evidence="2">Bet v I/Major latex protein domain-containing protein</fullName>
    </recommendedName>
</protein>
<dbReference type="Gene3D" id="3.30.530.20">
    <property type="match status" value="2"/>
</dbReference>
<feature type="domain" description="Bet v I/Major latex protein" evidence="2">
    <location>
        <begin position="1"/>
        <end position="67"/>
    </location>
</feature>
<dbReference type="GO" id="GO:0004864">
    <property type="term" value="F:protein phosphatase inhibitor activity"/>
    <property type="evidence" value="ECO:0007669"/>
    <property type="project" value="InterPro"/>
</dbReference>
<dbReference type="FunFam" id="3.30.530.20:FF:000007">
    <property type="entry name" value="Major pollen allergen Bet v 1-A"/>
    <property type="match status" value="1"/>
</dbReference>
<proteinExistence type="inferred from homology"/>
<comment type="similarity">
    <text evidence="1">Belongs to the BetVI family.</text>
</comment>
<dbReference type="PROSITE" id="PS00451">
    <property type="entry name" value="PATHOGENESIS_BETVI"/>
    <property type="match status" value="2"/>
</dbReference>